<gene>
    <name evidence="2" type="ORF">PXEA_LOCUS18495</name>
</gene>
<dbReference type="Proteomes" id="UP000784294">
    <property type="component" value="Unassembled WGS sequence"/>
</dbReference>
<name>A0A448X0X7_9PLAT</name>
<proteinExistence type="predicted"/>
<keyword evidence="3" id="KW-1185">Reference proteome</keyword>
<dbReference type="EMBL" id="CAAALY010071388">
    <property type="protein sequence ID" value="VEL25055.1"/>
    <property type="molecule type" value="Genomic_DNA"/>
</dbReference>
<comment type="caution">
    <text evidence="2">The sequence shown here is derived from an EMBL/GenBank/DDBJ whole genome shotgun (WGS) entry which is preliminary data.</text>
</comment>
<evidence type="ECO:0000313" key="3">
    <source>
        <dbReference type="Proteomes" id="UP000784294"/>
    </source>
</evidence>
<organism evidence="2 3">
    <name type="scientific">Protopolystoma xenopodis</name>
    <dbReference type="NCBI Taxonomy" id="117903"/>
    <lineage>
        <taxon>Eukaryota</taxon>
        <taxon>Metazoa</taxon>
        <taxon>Spiralia</taxon>
        <taxon>Lophotrochozoa</taxon>
        <taxon>Platyhelminthes</taxon>
        <taxon>Monogenea</taxon>
        <taxon>Polyopisthocotylea</taxon>
        <taxon>Polystomatidea</taxon>
        <taxon>Polystomatidae</taxon>
        <taxon>Protopolystoma</taxon>
    </lineage>
</organism>
<accession>A0A448X0X7</accession>
<protein>
    <submittedName>
        <fullName evidence="2">Uncharacterized protein</fullName>
    </submittedName>
</protein>
<evidence type="ECO:0000256" key="1">
    <source>
        <dbReference type="SAM" id="MobiDB-lite"/>
    </source>
</evidence>
<dbReference type="AlphaFoldDB" id="A0A448X0X7"/>
<sequence length="99" mass="10740">MDKACPESDRLIAEHVLRAHRYRNPGEQEGEALPLQVTTRLLTTGGQVQTGDGGPTDSENLDETTEDGPLGQSDMTNEDQVFERNNRLIIGSSSGAKSK</sequence>
<feature type="region of interest" description="Disordered" evidence="1">
    <location>
        <begin position="44"/>
        <end position="99"/>
    </location>
</feature>
<evidence type="ECO:0000313" key="2">
    <source>
        <dbReference type="EMBL" id="VEL25055.1"/>
    </source>
</evidence>
<reference evidence="2" key="1">
    <citation type="submission" date="2018-11" db="EMBL/GenBank/DDBJ databases">
        <authorList>
            <consortium name="Pathogen Informatics"/>
        </authorList>
    </citation>
    <scope>NUCLEOTIDE SEQUENCE</scope>
</reference>
<dbReference type="OrthoDB" id="1882346at2759"/>